<proteinExistence type="predicted"/>
<dbReference type="InterPro" id="IPR019478">
    <property type="entry name" value="Sirohaem_synthase_dimer_dom"/>
</dbReference>
<comment type="caution">
    <text evidence="9">The sequence shown here is derived from an EMBL/GenBank/DDBJ whole genome shotgun (WGS) entry which is preliminary data.</text>
</comment>
<evidence type="ECO:0000313" key="9">
    <source>
        <dbReference type="EMBL" id="OAZ11775.1"/>
    </source>
</evidence>
<evidence type="ECO:0000313" key="10">
    <source>
        <dbReference type="Proteomes" id="UP000094009"/>
    </source>
</evidence>
<protein>
    <recommendedName>
        <fullName evidence="2">precorrin-2 dehydrogenase</fullName>
        <ecNumber evidence="2">1.3.1.76</ecNumber>
    </recommendedName>
</protein>
<dbReference type="InterPro" id="IPR037115">
    <property type="entry name" value="Sirohaem_synt_dimer_dom_sf"/>
</dbReference>
<dbReference type="Pfam" id="PF10414">
    <property type="entry name" value="CysG_dimeriser"/>
    <property type="match status" value="1"/>
</dbReference>
<dbReference type="Gene3D" id="1.10.8.210">
    <property type="entry name" value="Sirohaem synthase, dimerisation domain"/>
    <property type="match status" value="1"/>
</dbReference>
<dbReference type="Pfam" id="PF13241">
    <property type="entry name" value="NAD_binding_7"/>
    <property type="match status" value="1"/>
</dbReference>
<dbReference type="SUPFAM" id="SSF75615">
    <property type="entry name" value="Siroheme synthase middle domains-like"/>
    <property type="match status" value="1"/>
</dbReference>
<dbReference type="GO" id="GO:0043115">
    <property type="term" value="F:precorrin-2 dehydrogenase activity"/>
    <property type="evidence" value="ECO:0007669"/>
    <property type="project" value="UniProtKB-EC"/>
</dbReference>
<evidence type="ECO:0000256" key="6">
    <source>
        <dbReference type="ARBA" id="ARBA00047561"/>
    </source>
</evidence>
<dbReference type="SUPFAM" id="SSF51735">
    <property type="entry name" value="NAD(P)-binding Rossmann-fold domains"/>
    <property type="match status" value="1"/>
</dbReference>
<dbReference type="UniPathway" id="UPA00262">
    <property type="reaction ID" value="UER00222"/>
</dbReference>
<dbReference type="NCBIfam" id="TIGR01470">
    <property type="entry name" value="cysG_Nterm"/>
    <property type="match status" value="1"/>
</dbReference>
<dbReference type="Proteomes" id="UP000094009">
    <property type="component" value="Unassembled WGS sequence"/>
</dbReference>
<dbReference type="GO" id="GO:0019354">
    <property type="term" value="P:siroheme biosynthetic process"/>
    <property type="evidence" value="ECO:0007669"/>
    <property type="project" value="UniProtKB-UniPathway"/>
</dbReference>
<keyword evidence="4" id="KW-0520">NAD</keyword>
<evidence type="ECO:0000259" key="8">
    <source>
        <dbReference type="Pfam" id="PF10414"/>
    </source>
</evidence>
<name>A0A853L3F7_9PROT</name>
<organism evidence="9 10">
    <name type="scientific">Thalassospira tepidiphila MCCC 1A03514</name>
    <dbReference type="NCBI Taxonomy" id="1177930"/>
    <lineage>
        <taxon>Bacteria</taxon>
        <taxon>Pseudomonadati</taxon>
        <taxon>Pseudomonadota</taxon>
        <taxon>Alphaproteobacteria</taxon>
        <taxon>Rhodospirillales</taxon>
        <taxon>Thalassospiraceae</taxon>
        <taxon>Thalassospira</taxon>
    </lineage>
</organism>
<dbReference type="InterPro" id="IPR028161">
    <property type="entry name" value="Met8-like"/>
</dbReference>
<evidence type="ECO:0000256" key="7">
    <source>
        <dbReference type="SAM" id="MobiDB-lite"/>
    </source>
</evidence>
<gene>
    <name evidence="9" type="ORF">TH4_01410</name>
</gene>
<dbReference type="GO" id="GO:0004325">
    <property type="term" value="F:ferrochelatase activity"/>
    <property type="evidence" value="ECO:0007669"/>
    <property type="project" value="InterPro"/>
</dbReference>
<dbReference type="Gene3D" id="3.30.160.110">
    <property type="entry name" value="Siroheme synthase, domain 2"/>
    <property type="match status" value="1"/>
</dbReference>
<evidence type="ECO:0000256" key="3">
    <source>
        <dbReference type="ARBA" id="ARBA00023002"/>
    </source>
</evidence>
<evidence type="ECO:0000256" key="5">
    <source>
        <dbReference type="ARBA" id="ARBA00023244"/>
    </source>
</evidence>
<comment type="catalytic activity">
    <reaction evidence="6">
        <text>precorrin-2 + NAD(+) = sirohydrochlorin + NADH + 2 H(+)</text>
        <dbReference type="Rhea" id="RHEA:15613"/>
        <dbReference type="ChEBI" id="CHEBI:15378"/>
        <dbReference type="ChEBI" id="CHEBI:57540"/>
        <dbReference type="ChEBI" id="CHEBI:57945"/>
        <dbReference type="ChEBI" id="CHEBI:58351"/>
        <dbReference type="ChEBI" id="CHEBI:58827"/>
        <dbReference type="EC" id="1.3.1.76"/>
    </reaction>
</comment>
<dbReference type="EC" id="1.3.1.76" evidence="2"/>
<keyword evidence="3" id="KW-0560">Oxidoreductase</keyword>
<dbReference type="InterPro" id="IPR036291">
    <property type="entry name" value="NAD(P)-bd_dom_sf"/>
</dbReference>
<dbReference type="PANTHER" id="PTHR35330">
    <property type="entry name" value="SIROHEME BIOSYNTHESIS PROTEIN MET8"/>
    <property type="match status" value="1"/>
</dbReference>
<dbReference type="AlphaFoldDB" id="A0A853L3F7"/>
<evidence type="ECO:0000256" key="2">
    <source>
        <dbReference type="ARBA" id="ARBA00012400"/>
    </source>
</evidence>
<dbReference type="RefSeq" id="WP_064779632.1">
    <property type="nucleotide sequence ID" value="NZ_JPVZ01000001.1"/>
</dbReference>
<dbReference type="EMBL" id="JPVZ01000001">
    <property type="protein sequence ID" value="OAZ11775.1"/>
    <property type="molecule type" value="Genomic_DNA"/>
</dbReference>
<sequence length="335" mass="36601">MTYYRAPQNSTLNATAPRATTDQPDEKFAYFPAFVKVQGKKVVVLGGGEVAAGKLRLLLRSHADITVIAPEVCDDVANMHNAGQITWERAPFVDTMINGAIMVFDATDNPHLTKRVEAATKRRNILLNVVDKTAHCDFIVPAILDRAPIMITISTGACAPALARMLRQRLETVFPATLSNIAKIARDARETVAAHLSDSLSRQRFWTRFFQNTLRADNTGKVTPDDLAHELRTFVPQGSSATVPSGQSLQVTISADNAYDIPHGVAGNIETADIIFHDDDVAPDILALARRDATLISMSPSSDKHGEIPDTGLAISKQIQFFTQQGMNVLRLCRN</sequence>
<comment type="pathway">
    <text evidence="1">Porphyrin-containing compound metabolism; siroheme biosynthesis; sirohydrochlorin from precorrin-2: step 1/1.</text>
</comment>
<dbReference type="Gene3D" id="3.40.50.720">
    <property type="entry name" value="NAD(P)-binding Rossmann-like Domain"/>
    <property type="match status" value="1"/>
</dbReference>
<evidence type="ECO:0000256" key="1">
    <source>
        <dbReference type="ARBA" id="ARBA00005010"/>
    </source>
</evidence>
<dbReference type="PANTHER" id="PTHR35330:SF1">
    <property type="entry name" value="SIROHEME BIOSYNTHESIS PROTEIN MET8"/>
    <property type="match status" value="1"/>
</dbReference>
<feature type="compositionally biased region" description="Polar residues" evidence="7">
    <location>
        <begin position="7"/>
        <end position="20"/>
    </location>
</feature>
<keyword evidence="5" id="KW-0627">Porphyrin biosynthesis</keyword>
<feature type="domain" description="Sirohaem synthase dimerisation" evidence="8">
    <location>
        <begin position="179"/>
        <end position="214"/>
    </location>
</feature>
<feature type="region of interest" description="Disordered" evidence="7">
    <location>
        <begin position="1"/>
        <end position="20"/>
    </location>
</feature>
<evidence type="ECO:0000256" key="4">
    <source>
        <dbReference type="ARBA" id="ARBA00023027"/>
    </source>
</evidence>
<reference evidence="9 10" key="1">
    <citation type="submission" date="2014-07" db="EMBL/GenBank/DDBJ databases">
        <title>Draft genome sequence of Thalassospira tepidiphila 1-1B.</title>
        <authorList>
            <person name="Lai Q."/>
            <person name="Shao Z."/>
        </authorList>
    </citation>
    <scope>NUCLEOTIDE SEQUENCE [LARGE SCALE GENOMIC DNA]</scope>
    <source>
        <strain evidence="9 10">MCCC 1A03514</strain>
    </source>
</reference>
<dbReference type="InterPro" id="IPR006367">
    <property type="entry name" value="Sirohaem_synthase_N"/>
</dbReference>
<accession>A0A853L3F7</accession>